<dbReference type="SUPFAM" id="SSF53955">
    <property type="entry name" value="Lysozyme-like"/>
    <property type="match status" value="1"/>
</dbReference>
<dbReference type="EMBL" id="CAFABH010000025">
    <property type="protein sequence ID" value="CAB4832177.1"/>
    <property type="molecule type" value="Genomic_DNA"/>
</dbReference>
<gene>
    <name evidence="2" type="ORF">UFOPK2718_01411</name>
    <name evidence="3" type="ORF">UFOPK2936_00982</name>
    <name evidence="4" type="ORF">UFOPK3174_01258</name>
    <name evidence="5" type="ORF">UFOPK3328_01486</name>
    <name evidence="6" type="ORF">UFOPK3779_01472</name>
    <name evidence="7" type="ORF">UFOPK3913_01401</name>
    <name evidence="1" type="ORF">UFOPK4107_01482</name>
    <name evidence="8" type="ORF">UFOPK4403_01108</name>
</gene>
<dbReference type="EMBL" id="CAFBOC010000018">
    <property type="protein sequence ID" value="CAB4985046.1"/>
    <property type="molecule type" value="Genomic_DNA"/>
</dbReference>
<reference evidence="1" key="1">
    <citation type="submission" date="2020-05" db="EMBL/GenBank/DDBJ databases">
        <authorList>
            <person name="Chiriac C."/>
            <person name="Salcher M."/>
            <person name="Ghai R."/>
            <person name="Kavagutti S V."/>
        </authorList>
    </citation>
    <scope>NUCLEOTIDE SEQUENCE</scope>
</reference>
<evidence type="ECO:0000313" key="6">
    <source>
        <dbReference type="EMBL" id="CAB4954796.1"/>
    </source>
</evidence>
<evidence type="ECO:0000313" key="7">
    <source>
        <dbReference type="EMBL" id="CAB4985046.1"/>
    </source>
</evidence>
<name>A0A6J5ZW41_9ZZZZ</name>
<dbReference type="EMBL" id="CAEZYM010000018">
    <property type="protein sequence ID" value="CAB4733306.1"/>
    <property type="molecule type" value="Genomic_DNA"/>
</dbReference>
<accession>A0A6J5ZW41</accession>
<dbReference type="EMBL" id="CAFBNH010000012">
    <property type="protein sequence ID" value="CAB4954796.1"/>
    <property type="molecule type" value="Genomic_DNA"/>
</dbReference>
<dbReference type="Gene3D" id="1.10.530.10">
    <property type="match status" value="1"/>
</dbReference>
<protein>
    <submittedName>
        <fullName evidence="1">Unannotated protein</fullName>
    </submittedName>
</protein>
<sequence>MNKTILPLASLELSKIFRSQSSVGKTMVALGSALAMVYLAVVQPSAYGLEYAAATHISLPAPSDTANLTGSSEDPATVDGHLQAQVTLSANELALVSIASKNVEMARTIGGAQLVAKEIIASDYGWSNHEFGCLKSLWGHESHWNYKARNKRSGAHGIAQALPAIKMEVIGSDWRTNPVTQIKWGLRYIDIRYSTPCKALAKFKRSRYY</sequence>
<dbReference type="InterPro" id="IPR023346">
    <property type="entry name" value="Lysozyme-like_dom_sf"/>
</dbReference>
<proteinExistence type="predicted"/>
<dbReference type="EMBL" id="CAESAE010000012">
    <property type="protein sequence ID" value="CAB4344960.1"/>
    <property type="molecule type" value="Genomic_DNA"/>
</dbReference>
<dbReference type="EMBL" id="CAEZZW010000004">
    <property type="protein sequence ID" value="CAB4781714.1"/>
    <property type="molecule type" value="Genomic_DNA"/>
</dbReference>
<evidence type="ECO:0000313" key="3">
    <source>
        <dbReference type="EMBL" id="CAB4781714.1"/>
    </source>
</evidence>
<evidence type="ECO:0000313" key="8">
    <source>
        <dbReference type="EMBL" id="CAB5074538.1"/>
    </source>
</evidence>
<evidence type="ECO:0000313" key="5">
    <source>
        <dbReference type="EMBL" id="CAB4878106.1"/>
    </source>
</evidence>
<dbReference type="EMBL" id="CAFBLD010000013">
    <property type="protein sequence ID" value="CAB4878106.1"/>
    <property type="molecule type" value="Genomic_DNA"/>
</dbReference>
<evidence type="ECO:0000313" key="2">
    <source>
        <dbReference type="EMBL" id="CAB4733306.1"/>
    </source>
</evidence>
<dbReference type="AlphaFoldDB" id="A0A6J5ZW41"/>
<organism evidence="1">
    <name type="scientific">freshwater metagenome</name>
    <dbReference type="NCBI Taxonomy" id="449393"/>
    <lineage>
        <taxon>unclassified sequences</taxon>
        <taxon>metagenomes</taxon>
        <taxon>ecological metagenomes</taxon>
    </lineage>
</organism>
<evidence type="ECO:0000313" key="1">
    <source>
        <dbReference type="EMBL" id="CAB4344960.1"/>
    </source>
</evidence>
<dbReference type="EMBL" id="CAFBQX010000008">
    <property type="protein sequence ID" value="CAB5074538.1"/>
    <property type="molecule type" value="Genomic_DNA"/>
</dbReference>
<evidence type="ECO:0000313" key="4">
    <source>
        <dbReference type="EMBL" id="CAB4832177.1"/>
    </source>
</evidence>